<name>A0ABQ8UW61_9AGAR</name>
<feature type="region of interest" description="Disordered" evidence="1">
    <location>
        <begin position="54"/>
        <end position="149"/>
    </location>
</feature>
<dbReference type="EMBL" id="JANVFT010000158">
    <property type="protein sequence ID" value="KAJ4463612.1"/>
    <property type="molecule type" value="Genomic_DNA"/>
</dbReference>
<evidence type="ECO:0000313" key="2">
    <source>
        <dbReference type="EMBL" id="KAJ4463612.1"/>
    </source>
</evidence>
<comment type="caution">
    <text evidence="2">The sequence shown here is derived from an EMBL/GenBank/DDBJ whole genome shotgun (WGS) entry which is preliminary data.</text>
</comment>
<evidence type="ECO:0000313" key="3">
    <source>
        <dbReference type="Proteomes" id="UP001150217"/>
    </source>
</evidence>
<gene>
    <name evidence="2" type="ORF">C8R41DRAFT_927345</name>
</gene>
<organism evidence="2 3">
    <name type="scientific">Lentinula lateritia</name>
    <dbReference type="NCBI Taxonomy" id="40482"/>
    <lineage>
        <taxon>Eukaryota</taxon>
        <taxon>Fungi</taxon>
        <taxon>Dikarya</taxon>
        <taxon>Basidiomycota</taxon>
        <taxon>Agaricomycotina</taxon>
        <taxon>Agaricomycetes</taxon>
        <taxon>Agaricomycetidae</taxon>
        <taxon>Agaricales</taxon>
        <taxon>Marasmiineae</taxon>
        <taxon>Omphalotaceae</taxon>
        <taxon>Lentinula</taxon>
    </lineage>
</organism>
<accession>A0ABQ8UW61</accession>
<protein>
    <submittedName>
        <fullName evidence="2">Uncharacterized protein</fullName>
    </submittedName>
</protein>
<sequence length="149" mass="16405">MFFLGFRKRFPFQGFRCNLASPASKAQAVPPRVLRRNREVESLKADASRFCFSRSTHSKDSDNELLRGSLRRHSSSSFPSTKVPVDSKKPKSKTTIKVVEDSKASISSPAATAKGKSRQVVVSEDDSASNEVESEDEDEEEDSAPPPNA</sequence>
<feature type="compositionally biased region" description="Acidic residues" evidence="1">
    <location>
        <begin position="123"/>
        <end position="143"/>
    </location>
</feature>
<evidence type="ECO:0000256" key="1">
    <source>
        <dbReference type="SAM" id="MobiDB-lite"/>
    </source>
</evidence>
<feature type="compositionally biased region" description="Low complexity" evidence="1">
    <location>
        <begin position="75"/>
        <end position="84"/>
    </location>
</feature>
<dbReference type="Proteomes" id="UP001150217">
    <property type="component" value="Unassembled WGS sequence"/>
</dbReference>
<reference evidence="2" key="1">
    <citation type="submission" date="2022-08" db="EMBL/GenBank/DDBJ databases">
        <title>A Global Phylogenomic Analysis of the Shiitake Genus Lentinula.</title>
        <authorList>
            <consortium name="DOE Joint Genome Institute"/>
            <person name="Sierra-Patev S."/>
            <person name="Min B."/>
            <person name="Naranjo-Ortiz M."/>
            <person name="Looney B."/>
            <person name="Konkel Z."/>
            <person name="Slot J.C."/>
            <person name="Sakamoto Y."/>
            <person name="Steenwyk J.L."/>
            <person name="Rokas A."/>
            <person name="Carro J."/>
            <person name="Camarero S."/>
            <person name="Ferreira P."/>
            <person name="Molpeceres G."/>
            <person name="Ruiz-Duenas F.J."/>
            <person name="Serrano A."/>
            <person name="Henrissat B."/>
            <person name="Drula E."/>
            <person name="Hughes K.W."/>
            <person name="Mata J.L."/>
            <person name="Ishikawa N.K."/>
            <person name="Vargas-Isla R."/>
            <person name="Ushijima S."/>
            <person name="Smith C.A."/>
            <person name="Ahrendt S."/>
            <person name="Andreopoulos W."/>
            <person name="He G."/>
            <person name="Labutti K."/>
            <person name="Lipzen A."/>
            <person name="Ng V."/>
            <person name="Riley R."/>
            <person name="Sandor L."/>
            <person name="Barry K."/>
            <person name="Martinez A.T."/>
            <person name="Xiao Y."/>
            <person name="Gibbons J.G."/>
            <person name="Terashima K."/>
            <person name="Grigoriev I.V."/>
            <person name="Hibbett D.S."/>
        </authorList>
    </citation>
    <scope>NUCLEOTIDE SEQUENCE</scope>
    <source>
        <strain evidence="2">RHP3577 ss4</strain>
    </source>
</reference>
<keyword evidence="3" id="KW-1185">Reference proteome</keyword>
<proteinExistence type="predicted"/>